<evidence type="ECO:0000313" key="3">
    <source>
        <dbReference type="Proteomes" id="UP001162060"/>
    </source>
</evidence>
<organism evidence="2 3">
    <name type="scientific">Peronospora matthiolae</name>
    <dbReference type="NCBI Taxonomy" id="2874970"/>
    <lineage>
        <taxon>Eukaryota</taxon>
        <taxon>Sar</taxon>
        <taxon>Stramenopiles</taxon>
        <taxon>Oomycota</taxon>
        <taxon>Peronosporomycetes</taxon>
        <taxon>Peronosporales</taxon>
        <taxon>Peronosporaceae</taxon>
        <taxon>Peronospora</taxon>
    </lineage>
</organism>
<feature type="compositionally biased region" description="Basic residues" evidence="1">
    <location>
        <begin position="23"/>
        <end position="40"/>
    </location>
</feature>
<sequence>MKKQQRDELAERVGVEVDEEAVKKRKAKKNKSKKLKKKQQ</sequence>
<accession>A0AAV1UN47</accession>
<comment type="caution">
    <text evidence="2">The sequence shown here is derived from an EMBL/GenBank/DDBJ whole genome shotgun (WGS) entry which is preliminary data.</text>
</comment>
<reference evidence="2" key="1">
    <citation type="submission" date="2024-01" db="EMBL/GenBank/DDBJ databases">
        <authorList>
            <person name="Webb A."/>
        </authorList>
    </citation>
    <scope>NUCLEOTIDE SEQUENCE</scope>
    <source>
        <strain evidence="2">Pm1</strain>
    </source>
</reference>
<feature type="region of interest" description="Disordered" evidence="1">
    <location>
        <begin position="19"/>
        <end position="40"/>
    </location>
</feature>
<dbReference type="EMBL" id="CAKLBY020000224">
    <property type="protein sequence ID" value="CAK7936259.1"/>
    <property type="molecule type" value="Genomic_DNA"/>
</dbReference>
<gene>
    <name evidence="2" type="ORF">PM001_LOCUS21409</name>
</gene>
<evidence type="ECO:0000256" key="1">
    <source>
        <dbReference type="SAM" id="MobiDB-lite"/>
    </source>
</evidence>
<dbReference type="Proteomes" id="UP001162060">
    <property type="component" value="Unassembled WGS sequence"/>
</dbReference>
<dbReference type="AlphaFoldDB" id="A0AAV1UN47"/>
<evidence type="ECO:0000313" key="2">
    <source>
        <dbReference type="EMBL" id="CAK7936259.1"/>
    </source>
</evidence>
<proteinExistence type="predicted"/>
<name>A0AAV1UN47_9STRA</name>
<protein>
    <submittedName>
        <fullName evidence="2">Uncharacterized protein</fullName>
    </submittedName>
</protein>